<gene>
    <name evidence="3" type="ORF">AGOR_G00214840</name>
</gene>
<dbReference type="Proteomes" id="UP000829720">
    <property type="component" value="Unassembled WGS sequence"/>
</dbReference>
<evidence type="ECO:0000259" key="2">
    <source>
        <dbReference type="Pfam" id="PF07292"/>
    </source>
</evidence>
<dbReference type="EMBL" id="JAERUA010000021">
    <property type="protein sequence ID" value="KAI1884918.1"/>
    <property type="molecule type" value="Genomic_DNA"/>
</dbReference>
<dbReference type="InterPro" id="IPR009909">
    <property type="entry name" value="Nmi/IFP35_dom"/>
</dbReference>
<feature type="domain" description="NID" evidence="2">
    <location>
        <begin position="184"/>
        <end position="266"/>
    </location>
</feature>
<accession>A0A8T3CQU9</accession>
<evidence type="ECO:0000313" key="3">
    <source>
        <dbReference type="EMBL" id="KAI1884918.1"/>
    </source>
</evidence>
<dbReference type="OrthoDB" id="9903237at2759"/>
<dbReference type="PANTHER" id="PTHR15225:SF4">
    <property type="entry name" value="N-MYC-INTERACTOR"/>
    <property type="match status" value="1"/>
</dbReference>
<organism evidence="3 4">
    <name type="scientific">Albula goreensis</name>
    <dbReference type="NCBI Taxonomy" id="1534307"/>
    <lineage>
        <taxon>Eukaryota</taxon>
        <taxon>Metazoa</taxon>
        <taxon>Chordata</taxon>
        <taxon>Craniata</taxon>
        <taxon>Vertebrata</taxon>
        <taxon>Euteleostomi</taxon>
        <taxon>Actinopterygii</taxon>
        <taxon>Neopterygii</taxon>
        <taxon>Teleostei</taxon>
        <taxon>Albuliformes</taxon>
        <taxon>Albulidae</taxon>
        <taxon>Albula</taxon>
    </lineage>
</organism>
<dbReference type="GO" id="GO:0005737">
    <property type="term" value="C:cytoplasm"/>
    <property type="evidence" value="ECO:0007669"/>
    <property type="project" value="TreeGrafter"/>
</dbReference>
<proteinExistence type="predicted"/>
<protein>
    <recommendedName>
        <fullName evidence="2">NID domain-containing protein</fullName>
    </recommendedName>
</protein>
<feature type="compositionally biased region" description="Low complexity" evidence="1">
    <location>
        <begin position="21"/>
        <end position="34"/>
    </location>
</feature>
<feature type="domain" description="NID" evidence="2">
    <location>
        <begin position="269"/>
        <end position="349"/>
    </location>
</feature>
<dbReference type="Pfam" id="PF07292">
    <property type="entry name" value="NID"/>
    <property type="match status" value="2"/>
</dbReference>
<reference evidence="3" key="1">
    <citation type="submission" date="2021-01" db="EMBL/GenBank/DDBJ databases">
        <authorList>
            <person name="Zahm M."/>
            <person name="Roques C."/>
            <person name="Cabau C."/>
            <person name="Klopp C."/>
            <person name="Donnadieu C."/>
            <person name="Jouanno E."/>
            <person name="Lampietro C."/>
            <person name="Louis A."/>
            <person name="Herpin A."/>
            <person name="Echchiki A."/>
            <person name="Berthelot C."/>
            <person name="Parey E."/>
            <person name="Roest-Crollius H."/>
            <person name="Braasch I."/>
            <person name="Postlethwait J."/>
            <person name="Bobe J."/>
            <person name="Montfort J."/>
            <person name="Bouchez O."/>
            <person name="Begum T."/>
            <person name="Mejri S."/>
            <person name="Adams A."/>
            <person name="Chen W.-J."/>
            <person name="Guiguen Y."/>
        </authorList>
    </citation>
    <scope>NUCLEOTIDE SEQUENCE</scope>
    <source>
        <tissue evidence="3">Blood</tissue>
    </source>
</reference>
<comment type="caution">
    <text evidence="3">The sequence shown here is derived from an EMBL/GenBank/DDBJ whole genome shotgun (WGS) entry which is preliminary data.</text>
</comment>
<feature type="compositionally biased region" description="Basic and acidic residues" evidence="1">
    <location>
        <begin position="37"/>
        <end position="75"/>
    </location>
</feature>
<keyword evidence="4" id="KW-1185">Reference proteome</keyword>
<evidence type="ECO:0000313" key="4">
    <source>
        <dbReference type="Proteomes" id="UP000829720"/>
    </source>
</evidence>
<sequence>MNDKERQRFSFLMASVKGAVSTEEGNCSSSSSPEEQLEYRDASEELEKWKRKVEEAEDEKSKLLLEKLESEDQKKEAQKEVLSLMALQKKSEDDSVDMKKDQEDAISDLVKRNRALTDQLKKCEAILKSKRAEHAALQQKFKINAEIPEKKMVFVRMEKGEMEDTCSLFSITQTPFFVLKGCEALITFEEDEVATKILKQDKCPVMFSKKMVNVKPRPVKLEPSVKFEIHMKVAKKKIRFSNAPPVLPEERMRDRLEVSFSKPAEEVGSGVAENLAFKNKFIMDVNRELTLNISPSCEYQLKKFQTFRGVTKRTVLLEGIEDLQDEEDQQDTLEIHFQKPRNHGGEVEKIRYLSKGKSGQAYFTEDRVA</sequence>
<name>A0A8T3CQU9_9TELE</name>
<evidence type="ECO:0000256" key="1">
    <source>
        <dbReference type="SAM" id="MobiDB-lite"/>
    </source>
</evidence>
<feature type="region of interest" description="Disordered" evidence="1">
    <location>
        <begin position="19"/>
        <end position="75"/>
    </location>
</feature>
<dbReference type="AlphaFoldDB" id="A0A8T3CQU9"/>
<dbReference type="PANTHER" id="PTHR15225">
    <property type="entry name" value="INTERFERON-INDUCED PROTEIN 35/NMI N-MYC/STAT INTERACTING PROTEIN"/>
    <property type="match status" value="1"/>
</dbReference>